<reference evidence="1" key="1">
    <citation type="submission" date="2023-10" db="EMBL/GenBank/DDBJ databases">
        <title>Genome assembly of Pristionchus species.</title>
        <authorList>
            <person name="Yoshida K."/>
            <person name="Sommer R.J."/>
        </authorList>
    </citation>
    <scope>NUCLEOTIDE SEQUENCE</scope>
    <source>
        <strain evidence="1">RS0144</strain>
    </source>
</reference>
<dbReference type="EMBL" id="BTSX01000002">
    <property type="protein sequence ID" value="GMS85684.1"/>
    <property type="molecule type" value="Genomic_DNA"/>
</dbReference>
<accession>A0AAV5SS51</accession>
<dbReference type="AlphaFoldDB" id="A0AAV5SS51"/>
<proteinExistence type="predicted"/>
<evidence type="ECO:0000313" key="2">
    <source>
        <dbReference type="Proteomes" id="UP001432027"/>
    </source>
</evidence>
<protein>
    <submittedName>
        <fullName evidence="1">Uncharacterized protein</fullName>
    </submittedName>
</protein>
<feature type="non-terminal residue" evidence="1">
    <location>
        <position position="1"/>
    </location>
</feature>
<keyword evidence="2" id="KW-1185">Reference proteome</keyword>
<name>A0AAV5SS51_9BILA</name>
<gene>
    <name evidence="1" type="ORF">PENTCL1PPCAC_7859</name>
</gene>
<comment type="caution">
    <text evidence="1">The sequence shown here is derived from an EMBL/GenBank/DDBJ whole genome shotgun (WGS) entry which is preliminary data.</text>
</comment>
<evidence type="ECO:0000313" key="1">
    <source>
        <dbReference type="EMBL" id="GMS85684.1"/>
    </source>
</evidence>
<dbReference type="Proteomes" id="UP001432027">
    <property type="component" value="Unassembled WGS sequence"/>
</dbReference>
<feature type="non-terminal residue" evidence="1">
    <location>
        <position position="104"/>
    </location>
</feature>
<organism evidence="1 2">
    <name type="scientific">Pristionchus entomophagus</name>
    <dbReference type="NCBI Taxonomy" id="358040"/>
    <lineage>
        <taxon>Eukaryota</taxon>
        <taxon>Metazoa</taxon>
        <taxon>Ecdysozoa</taxon>
        <taxon>Nematoda</taxon>
        <taxon>Chromadorea</taxon>
        <taxon>Rhabditida</taxon>
        <taxon>Rhabditina</taxon>
        <taxon>Diplogasteromorpha</taxon>
        <taxon>Diplogasteroidea</taxon>
        <taxon>Neodiplogasteridae</taxon>
        <taxon>Pristionchus</taxon>
    </lineage>
</organism>
<sequence>HSRQSTVNVIACCHDLIVLGGRAALIGPEIGLELVSGIAKSMRHFDSDSQIIEYSMDTLIVLSHTSFNTSLAKNKKLVDAMLNELGLISIAMNAIVTQSPNLVL</sequence>